<comment type="cofactor">
    <cofactor evidence="2">
        <name>Mg(2+)</name>
        <dbReference type="ChEBI" id="CHEBI:18420"/>
    </cofactor>
</comment>
<dbReference type="PRINTS" id="PR01736">
    <property type="entry name" value="PHPHTRNFRASE"/>
</dbReference>
<dbReference type="Pfam" id="PF05524">
    <property type="entry name" value="PEP-utilisers_N"/>
    <property type="match status" value="1"/>
</dbReference>
<evidence type="ECO:0000256" key="4">
    <source>
        <dbReference type="ARBA" id="ARBA00007837"/>
    </source>
</evidence>
<dbReference type="PANTHER" id="PTHR46244:SF6">
    <property type="entry name" value="PHOSPHOENOLPYRUVATE-PROTEIN PHOSPHOTRANSFERASE"/>
    <property type="match status" value="1"/>
</dbReference>
<keyword evidence="6" id="KW-0813">Transport</keyword>
<evidence type="ECO:0000256" key="10">
    <source>
        <dbReference type="ARBA" id="ARBA00022683"/>
    </source>
</evidence>
<dbReference type="SUPFAM" id="SSF52009">
    <property type="entry name" value="Phosphohistidine domain"/>
    <property type="match status" value="1"/>
</dbReference>
<sequence length="891" mass="94685">MSDTRSPLMQMIDWLLRRNAEHPNTGANENAAPVATVASQPSAPEEITVPSGSSQFEAPLSGKIIPLEAVPDPAFAQRVVGDGIAIEPTNSVLTSPCEATVISVEATGHAINLRNKEGADLLIHIGIDTVAMKGKGFQVLVKAGQRVGAGEPLISFDLALIKAEATSSITLILLTNKKQLQSIESVQGEVVANDGVVMTAHWKAVTKAKDAGHESYGPMVTTQVQIPNPQGWHARPASQLVALAGEYQARISVTKEGQKASAESIVQLMALNTHCGDKVEIQAQGEQAEEAIEAISQAIRDGLGDNIQAATDTASQVNWEQEPPLINTSAAEGNVWKGVKASPGLGWGNARILTDAIEPDASTVSNIEQEQAKFKEAISQAISGLQQLAESSAESAEIFTAQIGFLKDKELESQCLQSISSGVNAEQAIFEALESQIKTLLNLDNSLLAGRAADLRDVRLRVLRVLRGQPQDLASLPAGSVVVVDELIPSVAASLDAGRIQAVVACHGGAFSHGAIIARAKGIPAVFALGERIHSIEEGTMLLVQADSASVELEPDDQKLAQLKQEQQRRADNRDIASRQAHDAAITLDGIEIEVAANIANDAEASQAVNLGTDGVGLLRSEFLFLDRPTPPDEEEQYQTYRAILGALDGRPLIVRTLDVGGDKPLPYLPLPAEENPFLGERGIRVGICKPAILRQQLRALLRASVHGPMKIMLPMITTVQEFRVVKAFAKTIAEELSIPLCPLGIMIEVPSAALQADTFAREVDFFSIGSNDLAQYVTAVDRGHAGLDYLADPLNPGLLRLMSMAATAAQEKGVWVGLCGGLAGDLDATPLLVGMGLSELSVSAPVIAEVKQRIRQLDSRACQTLLQQCLNSATSDEVRELLTSFTGNSK</sequence>
<evidence type="ECO:0000256" key="6">
    <source>
        <dbReference type="ARBA" id="ARBA00022448"/>
    </source>
</evidence>
<evidence type="ECO:0000313" key="16">
    <source>
        <dbReference type="EMBL" id="TCS42351.1"/>
    </source>
</evidence>
<evidence type="ECO:0000256" key="2">
    <source>
        <dbReference type="ARBA" id="ARBA00001946"/>
    </source>
</evidence>
<evidence type="ECO:0000256" key="11">
    <source>
        <dbReference type="ARBA" id="ARBA00022723"/>
    </source>
</evidence>
<dbReference type="NCBIfam" id="TIGR01417">
    <property type="entry name" value="PTS_I_fam"/>
    <property type="match status" value="1"/>
</dbReference>
<evidence type="ECO:0000256" key="9">
    <source>
        <dbReference type="ARBA" id="ARBA00022679"/>
    </source>
</evidence>
<comment type="caution">
    <text evidence="16">The sequence shown here is derived from an EMBL/GenBank/DDBJ whole genome shotgun (WGS) entry which is preliminary data.</text>
</comment>
<comment type="subcellular location">
    <subcellularLocation>
        <location evidence="3">Cytoplasm</location>
    </subcellularLocation>
</comment>
<keyword evidence="17" id="KW-1185">Reference proteome</keyword>
<feature type="domain" description="PTS EIIA type-1" evidence="14">
    <location>
        <begin position="72"/>
        <end position="176"/>
    </location>
</feature>
<dbReference type="InterPro" id="IPR008731">
    <property type="entry name" value="PTS_EIN"/>
</dbReference>
<protein>
    <recommendedName>
        <fullName evidence="5">phosphoenolpyruvate--protein phosphotransferase</fullName>
        <ecNumber evidence="5">2.7.3.9</ecNumber>
    </recommendedName>
</protein>
<dbReference type="EC" id="2.7.3.9" evidence="5"/>
<dbReference type="SUPFAM" id="SSF51621">
    <property type="entry name" value="Phosphoenolpyruvate/pyruvate domain"/>
    <property type="match status" value="1"/>
</dbReference>
<evidence type="ECO:0000256" key="1">
    <source>
        <dbReference type="ARBA" id="ARBA00000683"/>
    </source>
</evidence>
<dbReference type="SUPFAM" id="SSF47831">
    <property type="entry name" value="Enzyme I of the PEP:sugar phosphotransferase system HPr-binding (sub)domain"/>
    <property type="match status" value="1"/>
</dbReference>
<evidence type="ECO:0000256" key="8">
    <source>
        <dbReference type="ARBA" id="ARBA00022597"/>
    </source>
</evidence>
<dbReference type="InterPro" id="IPR006318">
    <property type="entry name" value="PTS_EI-like"/>
</dbReference>
<dbReference type="InterPro" id="IPR050499">
    <property type="entry name" value="PEP-utilizing_PTS_enzyme"/>
</dbReference>
<dbReference type="GO" id="GO:0005737">
    <property type="term" value="C:cytoplasm"/>
    <property type="evidence" value="ECO:0007669"/>
    <property type="project" value="UniProtKB-SubCell"/>
</dbReference>
<dbReference type="PANTHER" id="PTHR46244">
    <property type="entry name" value="PHOSPHOENOLPYRUVATE-PROTEIN PHOSPHOTRANSFERASE"/>
    <property type="match status" value="1"/>
</dbReference>
<dbReference type="PROSITE" id="PS00371">
    <property type="entry name" value="PTS_EIIA_TYPE_1_HIS"/>
    <property type="match status" value="1"/>
</dbReference>
<dbReference type="Gene3D" id="2.70.70.10">
    <property type="entry name" value="Glucose Permease (Domain IIA)"/>
    <property type="match status" value="1"/>
</dbReference>
<keyword evidence="9" id="KW-0808">Transferase</keyword>
<evidence type="ECO:0000313" key="17">
    <source>
        <dbReference type="Proteomes" id="UP000295793"/>
    </source>
</evidence>
<dbReference type="InterPro" id="IPR035895">
    <property type="entry name" value="HPr-like_sf"/>
</dbReference>
<dbReference type="Gene3D" id="1.10.274.10">
    <property type="entry name" value="PtsI, HPr-binding domain"/>
    <property type="match status" value="1"/>
</dbReference>
<dbReference type="GO" id="GO:0046872">
    <property type="term" value="F:metal ion binding"/>
    <property type="evidence" value="ECO:0007669"/>
    <property type="project" value="UniProtKB-KW"/>
</dbReference>
<dbReference type="NCBIfam" id="TIGR01003">
    <property type="entry name" value="PTS_HPr_family"/>
    <property type="match status" value="1"/>
</dbReference>
<dbReference type="PROSITE" id="PS51350">
    <property type="entry name" value="PTS_HPR_DOM"/>
    <property type="match status" value="1"/>
</dbReference>
<dbReference type="Gene3D" id="3.50.30.10">
    <property type="entry name" value="Phosphohistidine domain"/>
    <property type="match status" value="1"/>
</dbReference>
<feature type="domain" description="HPr" evidence="15">
    <location>
        <begin position="219"/>
        <end position="306"/>
    </location>
</feature>
<dbReference type="RefSeq" id="WP_132700270.1">
    <property type="nucleotide sequence ID" value="NZ_SLZR01000003.1"/>
</dbReference>
<dbReference type="GO" id="GO:0009401">
    <property type="term" value="P:phosphoenolpyruvate-dependent sugar phosphotransferase system"/>
    <property type="evidence" value="ECO:0007669"/>
    <property type="project" value="UniProtKB-KW"/>
</dbReference>
<dbReference type="Gene3D" id="3.30.1340.10">
    <property type="entry name" value="HPr-like"/>
    <property type="match status" value="1"/>
</dbReference>
<dbReference type="Pfam" id="PF00381">
    <property type="entry name" value="PTS-HPr"/>
    <property type="match status" value="1"/>
</dbReference>
<keyword evidence="8" id="KW-0762">Sugar transport</keyword>
<dbReference type="InterPro" id="IPR011055">
    <property type="entry name" value="Dup_hybrid_motif"/>
</dbReference>
<dbReference type="FunFam" id="2.70.70.10:FF:000001">
    <property type="entry name" value="PTS system glucose-specific IIA component"/>
    <property type="match status" value="1"/>
</dbReference>
<comment type="catalytic activity">
    <reaction evidence="1">
        <text>L-histidyl-[protein] + phosphoenolpyruvate = N(pros)-phospho-L-histidyl-[protein] + pyruvate</text>
        <dbReference type="Rhea" id="RHEA:23880"/>
        <dbReference type="Rhea" id="RHEA-COMP:9745"/>
        <dbReference type="Rhea" id="RHEA-COMP:9746"/>
        <dbReference type="ChEBI" id="CHEBI:15361"/>
        <dbReference type="ChEBI" id="CHEBI:29979"/>
        <dbReference type="ChEBI" id="CHEBI:58702"/>
        <dbReference type="ChEBI" id="CHEBI:64837"/>
        <dbReference type="EC" id="2.7.3.9"/>
    </reaction>
</comment>
<dbReference type="InterPro" id="IPR008279">
    <property type="entry name" value="PEP-util_enz_mobile_dom"/>
</dbReference>
<evidence type="ECO:0000256" key="7">
    <source>
        <dbReference type="ARBA" id="ARBA00022490"/>
    </source>
</evidence>
<comment type="similarity">
    <text evidence="4">Belongs to the PEP-utilizing enzyme family.</text>
</comment>
<dbReference type="InterPro" id="IPR015813">
    <property type="entry name" value="Pyrv/PenolPyrv_kinase-like_dom"/>
</dbReference>
<organism evidence="16 17">
    <name type="scientific">Reinekea marinisedimentorum</name>
    <dbReference type="NCBI Taxonomy" id="230495"/>
    <lineage>
        <taxon>Bacteria</taxon>
        <taxon>Pseudomonadati</taxon>
        <taxon>Pseudomonadota</taxon>
        <taxon>Gammaproteobacteria</taxon>
        <taxon>Oceanospirillales</taxon>
        <taxon>Saccharospirillaceae</taxon>
        <taxon>Reinekea</taxon>
    </lineage>
</organism>
<evidence type="ECO:0000256" key="13">
    <source>
        <dbReference type="ARBA" id="ARBA00022842"/>
    </source>
</evidence>
<dbReference type="PRINTS" id="PR00107">
    <property type="entry name" value="PHOSPHOCPHPR"/>
</dbReference>
<dbReference type="InterPro" id="IPR001127">
    <property type="entry name" value="PTS_EIIA_1_perm"/>
</dbReference>
<keyword evidence="10" id="KW-0598">Phosphotransferase system</keyword>
<dbReference type="Proteomes" id="UP000295793">
    <property type="component" value="Unassembled WGS sequence"/>
</dbReference>
<keyword evidence="7" id="KW-0963">Cytoplasm</keyword>
<reference evidence="16 17" key="1">
    <citation type="submission" date="2019-03" db="EMBL/GenBank/DDBJ databases">
        <title>Genomic Encyclopedia of Archaeal and Bacterial Type Strains, Phase II (KMG-II): from individual species to whole genera.</title>
        <authorList>
            <person name="Goeker M."/>
        </authorList>
    </citation>
    <scope>NUCLEOTIDE SEQUENCE [LARGE SCALE GENOMIC DNA]</scope>
    <source>
        <strain evidence="16 17">DSM 15388</strain>
    </source>
</reference>
<dbReference type="OrthoDB" id="9765468at2"/>
<dbReference type="Pfam" id="PF00391">
    <property type="entry name" value="PEP-utilizers"/>
    <property type="match status" value="1"/>
</dbReference>
<dbReference type="CDD" id="cd00367">
    <property type="entry name" value="PTS-HPr_like"/>
    <property type="match status" value="1"/>
</dbReference>
<dbReference type="Gene3D" id="3.20.20.60">
    <property type="entry name" value="Phosphoenolpyruvate-binding domains"/>
    <property type="match status" value="1"/>
</dbReference>
<evidence type="ECO:0000256" key="5">
    <source>
        <dbReference type="ARBA" id="ARBA00012232"/>
    </source>
</evidence>
<dbReference type="NCBIfam" id="TIGR00830">
    <property type="entry name" value="PTBA"/>
    <property type="match status" value="1"/>
</dbReference>
<evidence type="ECO:0000259" key="15">
    <source>
        <dbReference type="PROSITE" id="PS51350"/>
    </source>
</evidence>
<dbReference type="Pfam" id="PF02896">
    <property type="entry name" value="PEP-utilizers_C"/>
    <property type="match status" value="1"/>
</dbReference>
<dbReference type="GO" id="GO:0016301">
    <property type="term" value="F:kinase activity"/>
    <property type="evidence" value="ECO:0007669"/>
    <property type="project" value="UniProtKB-KW"/>
</dbReference>
<keyword evidence="13" id="KW-0460">Magnesium</keyword>
<proteinExistence type="inferred from homology"/>
<dbReference type="GO" id="GO:0008965">
    <property type="term" value="F:phosphoenolpyruvate-protein phosphotransferase activity"/>
    <property type="evidence" value="ECO:0007669"/>
    <property type="project" value="UniProtKB-EC"/>
</dbReference>
<dbReference type="Pfam" id="PF00358">
    <property type="entry name" value="PTS_EIIA_1"/>
    <property type="match status" value="1"/>
</dbReference>
<gene>
    <name evidence="16" type="ORF">BCF53_10312</name>
</gene>
<name>A0A4R3IAS9_9GAMM</name>
<keyword evidence="12" id="KW-0418">Kinase</keyword>
<evidence type="ECO:0000256" key="12">
    <source>
        <dbReference type="ARBA" id="ARBA00022777"/>
    </source>
</evidence>
<dbReference type="InterPro" id="IPR000032">
    <property type="entry name" value="HPr-like"/>
</dbReference>
<dbReference type="InterPro" id="IPR036637">
    <property type="entry name" value="Phosphohistidine_dom_sf"/>
</dbReference>
<evidence type="ECO:0000259" key="14">
    <source>
        <dbReference type="PROSITE" id="PS51093"/>
    </source>
</evidence>
<evidence type="ECO:0000256" key="3">
    <source>
        <dbReference type="ARBA" id="ARBA00004496"/>
    </source>
</evidence>
<dbReference type="InterPro" id="IPR036618">
    <property type="entry name" value="PtsI_HPr-bd_sf"/>
</dbReference>
<dbReference type="InterPro" id="IPR000121">
    <property type="entry name" value="PEP_util_C"/>
</dbReference>
<accession>A0A4R3IAS9</accession>
<dbReference type="SUPFAM" id="SSF55594">
    <property type="entry name" value="HPr-like"/>
    <property type="match status" value="1"/>
</dbReference>
<dbReference type="SUPFAM" id="SSF51261">
    <property type="entry name" value="Duplicated hybrid motif"/>
    <property type="match status" value="1"/>
</dbReference>
<dbReference type="EMBL" id="SLZR01000003">
    <property type="protein sequence ID" value="TCS42351.1"/>
    <property type="molecule type" value="Genomic_DNA"/>
</dbReference>
<dbReference type="AlphaFoldDB" id="A0A4R3IAS9"/>
<dbReference type="InterPro" id="IPR040442">
    <property type="entry name" value="Pyrv_kinase-like_dom_sf"/>
</dbReference>
<dbReference type="PROSITE" id="PS51093">
    <property type="entry name" value="PTS_EIIA_TYPE_1"/>
    <property type="match status" value="1"/>
</dbReference>
<keyword evidence="11" id="KW-0479">Metal-binding</keyword>